<dbReference type="Pfam" id="PF14528">
    <property type="entry name" value="LAGLIDADG_3"/>
    <property type="match status" value="1"/>
</dbReference>
<dbReference type="InterPro" id="IPR007569">
    <property type="entry name" value="DUF559"/>
</dbReference>
<dbReference type="InterPro" id="IPR003586">
    <property type="entry name" value="Hint_dom_C"/>
</dbReference>
<dbReference type="InterPro" id="IPR028992">
    <property type="entry name" value="Hedgehog/Intein_dom"/>
</dbReference>
<evidence type="ECO:0000259" key="4">
    <source>
        <dbReference type="PROSITE" id="PS50819"/>
    </source>
</evidence>
<dbReference type="Pfam" id="PF04480">
    <property type="entry name" value="DUF559"/>
    <property type="match status" value="1"/>
</dbReference>
<gene>
    <name evidence="5" type="ORF">LCGC14_0630460</name>
</gene>
<reference evidence="5" key="1">
    <citation type="journal article" date="2015" name="Nature">
        <title>Complex archaea that bridge the gap between prokaryotes and eukaryotes.</title>
        <authorList>
            <person name="Spang A."/>
            <person name="Saw J.H."/>
            <person name="Jorgensen S.L."/>
            <person name="Zaremba-Niedzwiedzka K."/>
            <person name="Martijn J."/>
            <person name="Lind A.E."/>
            <person name="van Eijk R."/>
            <person name="Schleper C."/>
            <person name="Guy L."/>
            <person name="Ettema T.J."/>
        </authorList>
    </citation>
    <scope>NUCLEOTIDE SEQUENCE</scope>
</reference>
<feature type="region of interest" description="Disordered" evidence="3">
    <location>
        <begin position="1896"/>
        <end position="1915"/>
    </location>
</feature>
<sequence length="1915" mass="218241">MPKNIILPDDPEWKQPLVMGDAYKQALTPKLAAAKRAKELDAQRETEGGTFKYAASGVANHPDPWMKTAQMTGVSNMMTQPMWFSPLHTPQNWQIASKRREIYQWSYISDKYPCYLVNYGDFSLSDIKNVYTKWQNDLQSQGQMYIQKGQMYIQNTEMYIQNDKGERSQSDICFKRYVEKKANRIKIMGIPHPLEVTHDHKCIIVEREDVKCPKGIASTSKNCVPGVSSPTCIRAKCDKYKSVDYKISTVNAQDVRKGDYVLCPFPTEIKDSIIKTKEQARFAGHLASDGNVSQKGPGVRIFMHPDEEEYVLDSVAPVFQSFNAPVKPRLAKDGSLVVTVRSGKKAFHEFASSITKGVKENKRYTEEVLLLDPKLQLDVLGAYIQSDGSYNKINEQIEIVTVSKHLANQLQIMCYRCGIMAFCSKQKRNGKGRFKTKNEFYYMVCIPKTHVYTLQDYVPGKIPNCIYKPEKSIYNSDEESSHDDTLYSKNDKTIRRIHNRFFWKNYVVSPVTSNTSFDYKGNVYDIRVPPTYAITANGFAIHQCRFFYDNEPKVAAAIDFYSRFPMNGFKLECGSQKILDFFEHHVVKRLRLNENFKMISSEYFMLGDVFAHMDIECPQCFPARTMITAHNGHVAIEDVKVGDKVLTLDGSYQEVIATMSRKYEGNMIDLKMYYLPNITCTENHEIYAIRASYYEYGKDDKTRRCLDKKATNFSELVKIPAKNLREGDYVAVPIISKNNRYNSIIFDHSDYYLRNKDQRPTFNIQIDENLGTVLGWFVGEGSTDSNRTVSISLNGYTEQDIGKWLTQQIEETFGVKLQIQKHYQSSVLQLSGYNRALSAWLDEICGHGAENKKVPYFIFHASDSVKEMFISALCHADGHERRNEFSITTISKTLAYDLVHLLHILGHSAYISEKKAHTDKNNIHHRHTYTICWCKIRQRVGRGNVRNECYQFYRIREVNISKDTITVFNLTVNKNHNYVANGIYVANCSGSALDPETGETCNHEGGSFKKIRILNPDWIEVQQNVMSDEPSIVFVPDEELKRIVFYKQPKNVYERIPDPIKQLVLQNKPIPLSNRTTSHLKHMPVPYGTYGSSLIRRLFTTLAYKTKIMTANWIVAERLILPVRVVQIGSDNRPATSADIADIQQQLAATANDPNLTIVTHHNFTYEWYGACHDEETEVLTDDGFKTYDQVDITKDKIIGYNVYTKSLECIYATDKHEYDYDGEMIRFRGKQVDIKVTPNHKMLTKRSYSQQWKTKRADEIIANDCFLSHGLYVHKDKIPRYVYIQDHKIPVKKFLKYAGYYVSEGSITWDTKGRNYIVNIYQSPKVNPEICTDIESAAVSTGLRLCTVKTKNKNIYRIHKKALCEYMEENFGKGSHNKKLATWVKQLPPKYLHILLTSLNNGDGTTRSNQHTTQFVYTTISKTLADDVQEIALKCDYHVSIVPETYTPGKTIYKVRMSKGKWSKGHEPRIKDNHISRCHYKGKVWCFTVPTGFFVTRRNGKVTIQGNSGKILQVTNEMEYIGKEILDGFMLNQSLLNGEMSGYQSAQVGVETLIRRIESWRHTLADWAEENILKPVAEMQGFVDEEKSEEVGELCFMYPEIKWNDLNLKDKTQFHQLLNQLHDKQLISSQTLLEEMDLNYDQEVKRMRYEQTQAGPAGGALGGMPGAGMMPGGGGAGTPMGDMGMGMPGGDMGMGMPGGDMGGMGGGMPGGDMGMGAGTTGKIMKSGKEKSQQEQQGDPSMVPMIKLTSIEQKLADILMQLAPMYKLSPQDIRVQFPVQNPHGGPHYQLDFAIPKLKIDAESDGEAWHSNPEQAKDDQKRDYTLAQRGWTVLRFDDKIIEDAPQSVRNTIGTYIDKAMKQGKTASVEAPKFFTMVKGEPKDIGKEYNKYLKTKFSSSNFGNAPESFSSTNHKDK</sequence>
<dbReference type="InterPro" id="IPR036844">
    <property type="entry name" value="Hint_dom_sf"/>
</dbReference>
<dbReference type="Pfam" id="PF05204">
    <property type="entry name" value="Hom_end"/>
    <property type="match status" value="1"/>
</dbReference>
<dbReference type="SUPFAM" id="SSF51294">
    <property type="entry name" value="Hedgehog/intein (Hint) domain"/>
    <property type="match status" value="3"/>
</dbReference>
<dbReference type="SMART" id="SM00305">
    <property type="entry name" value="HintC"/>
    <property type="match status" value="2"/>
</dbReference>
<dbReference type="Pfam" id="PF13403">
    <property type="entry name" value="Hint_2"/>
    <property type="match status" value="1"/>
</dbReference>
<dbReference type="PROSITE" id="PS50817">
    <property type="entry name" value="INTEIN_N_TER"/>
    <property type="match status" value="2"/>
</dbReference>
<dbReference type="InterPro" id="IPR007869">
    <property type="entry name" value="Homing_endonuc_PI-Sce"/>
</dbReference>
<keyword evidence="1" id="KW-0068">Autocatalytic cleavage</keyword>
<dbReference type="GO" id="GO:0004519">
    <property type="term" value="F:endonuclease activity"/>
    <property type="evidence" value="ECO:0007669"/>
    <property type="project" value="InterPro"/>
</dbReference>
<dbReference type="InterPro" id="IPR003587">
    <property type="entry name" value="Hint_dom_N"/>
</dbReference>
<keyword evidence="2" id="KW-0651">Protein splicing</keyword>
<dbReference type="EMBL" id="LAZR01001101">
    <property type="protein sequence ID" value="KKN50662.1"/>
    <property type="molecule type" value="Genomic_DNA"/>
</dbReference>
<dbReference type="SUPFAM" id="SSF52980">
    <property type="entry name" value="Restriction endonuclease-like"/>
    <property type="match status" value="1"/>
</dbReference>
<feature type="domain" description="DOD-type homing endonuclease" evidence="4">
    <location>
        <begin position="1298"/>
        <end position="1438"/>
    </location>
</feature>
<dbReference type="InterPro" id="IPR004042">
    <property type="entry name" value="Intein_endonuc_central"/>
</dbReference>
<feature type="domain" description="DOD-type homing endonuclease" evidence="4">
    <location>
        <begin position="282"/>
        <end position="419"/>
    </location>
</feature>
<evidence type="ECO:0000313" key="5">
    <source>
        <dbReference type="EMBL" id="KKN50662.1"/>
    </source>
</evidence>
<dbReference type="Gene3D" id="2.170.16.10">
    <property type="entry name" value="Hedgehog/Intein (Hint) domain"/>
    <property type="match status" value="2"/>
</dbReference>
<organism evidence="5">
    <name type="scientific">marine sediment metagenome</name>
    <dbReference type="NCBI Taxonomy" id="412755"/>
    <lineage>
        <taxon>unclassified sequences</taxon>
        <taxon>metagenomes</taxon>
        <taxon>ecological metagenomes</taxon>
    </lineage>
</organism>
<dbReference type="Gene3D" id="3.10.28.10">
    <property type="entry name" value="Homing endonucleases"/>
    <property type="match status" value="3"/>
</dbReference>
<proteinExistence type="predicted"/>
<dbReference type="SMART" id="SM00306">
    <property type="entry name" value="HintN"/>
    <property type="match status" value="2"/>
</dbReference>
<dbReference type="InterPro" id="IPR004860">
    <property type="entry name" value="LAGLIDADG_dom"/>
</dbReference>
<dbReference type="InterPro" id="IPR027434">
    <property type="entry name" value="Homing_endonucl"/>
</dbReference>
<dbReference type="NCBIfam" id="TIGR01443">
    <property type="entry name" value="intein_Cterm"/>
    <property type="match status" value="1"/>
</dbReference>
<dbReference type="CDD" id="cd00081">
    <property type="entry name" value="Hint"/>
    <property type="match status" value="3"/>
</dbReference>
<dbReference type="PROSITE" id="PS50818">
    <property type="entry name" value="INTEIN_C_TER"/>
    <property type="match status" value="1"/>
</dbReference>
<dbReference type="InterPro" id="IPR006141">
    <property type="entry name" value="Intein_N"/>
</dbReference>
<name>A0A0F9RLK0_9ZZZZ</name>
<dbReference type="SUPFAM" id="SSF55608">
    <property type="entry name" value="Homing endonucleases"/>
    <property type="match status" value="2"/>
</dbReference>
<accession>A0A0F9RLK0</accession>
<feature type="domain" description="DOD-type homing endonuclease" evidence="4">
    <location>
        <begin position="773"/>
        <end position="907"/>
    </location>
</feature>
<protein>
    <recommendedName>
        <fullName evidence="4">DOD-type homing endonuclease domain-containing protein</fullName>
    </recommendedName>
</protein>
<evidence type="ECO:0000256" key="1">
    <source>
        <dbReference type="ARBA" id="ARBA00022813"/>
    </source>
</evidence>
<comment type="caution">
    <text evidence="5">The sequence shown here is derived from an EMBL/GenBank/DDBJ whole genome shotgun (WGS) entry which is preliminary data.</text>
</comment>
<evidence type="ECO:0000256" key="3">
    <source>
        <dbReference type="SAM" id="MobiDB-lite"/>
    </source>
</evidence>
<dbReference type="GO" id="GO:0016539">
    <property type="term" value="P:intein-mediated protein splicing"/>
    <property type="evidence" value="ECO:0007669"/>
    <property type="project" value="InterPro"/>
</dbReference>
<evidence type="ECO:0000256" key="2">
    <source>
        <dbReference type="ARBA" id="ARBA00023000"/>
    </source>
</evidence>
<dbReference type="Gene3D" id="3.40.960.10">
    <property type="entry name" value="VSR Endonuclease"/>
    <property type="match status" value="1"/>
</dbReference>
<dbReference type="GO" id="GO:0003677">
    <property type="term" value="F:DNA binding"/>
    <property type="evidence" value="ECO:0007669"/>
    <property type="project" value="InterPro"/>
</dbReference>
<dbReference type="PROSITE" id="PS50819">
    <property type="entry name" value="INTEIN_ENDONUCLEASE"/>
    <property type="match status" value="3"/>
</dbReference>
<dbReference type="InterPro" id="IPR030934">
    <property type="entry name" value="Intein_C"/>
</dbReference>
<dbReference type="InterPro" id="IPR011335">
    <property type="entry name" value="Restrct_endonuc-II-like"/>
</dbReference>